<dbReference type="Gene3D" id="3.90.1200.10">
    <property type="match status" value="1"/>
</dbReference>
<keyword evidence="1" id="KW-0472">Membrane</keyword>
<dbReference type="EMBL" id="JASBNA010000041">
    <property type="protein sequence ID" value="KAK7681484.1"/>
    <property type="molecule type" value="Genomic_DNA"/>
</dbReference>
<dbReference type="PANTHER" id="PTHR21310">
    <property type="entry name" value="AMINOGLYCOSIDE PHOSPHOTRANSFERASE-RELATED-RELATED"/>
    <property type="match status" value="1"/>
</dbReference>
<dbReference type="AlphaFoldDB" id="A0AAW0FR00"/>
<evidence type="ECO:0000313" key="4">
    <source>
        <dbReference type="Proteomes" id="UP001385951"/>
    </source>
</evidence>
<protein>
    <recommendedName>
        <fullName evidence="2">Aminoglycoside phosphotransferase domain-containing protein</fullName>
    </recommendedName>
</protein>
<organism evidence="3 4">
    <name type="scientific">Cerrena zonata</name>
    <dbReference type="NCBI Taxonomy" id="2478898"/>
    <lineage>
        <taxon>Eukaryota</taxon>
        <taxon>Fungi</taxon>
        <taxon>Dikarya</taxon>
        <taxon>Basidiomycota</taxon>
        <taxon>Agaricomycotina</taxon>
        <taxon>Agaricomycetes</taxon>
        <taxon>Polyporales</taxon>
        <taxon>Cerrenaceae</taxon>
        <taxon>Cerrena</taxon>
    </lineage>
</organism>
<gene>
    <name evidence="3" type="ORF">QCA50_015576</name>
</gene>
<reference evidence="3 4" key="1">
    <citation type="submission" date="2022-09" db="EMBL/GenBank/DDBJ databases">
        <authorList>
            <person name="Palmer J.M."/>
        </authorList>
    </citation>
    <scope>NUCLEOTIDE SEQUENCE [LARGE SCALE GENOMIC DNA]</scope>
    <source>
        <strain evidence="3 4">DSM 7382</strain>
    </source>
</reference>
<accession>A0AAW0FR00</accession>
<evidence type="ECO:0000313" key="3">
    <source>
        <dbReference type="EMBL" id="KAK7681484.1"/>
    </source>
</evidence>
<feature type="domain" description="Aminoglycoside phosphotransferase" evidence="2">
    <location>
        <begin position="48"/>
        <end position="259"/>
    </location>
</feature>
<keyword evidence="1" id="KW-1133">Transmembrane helix</keyword>
<dbReference type="InterPro" id="IPR011009">
    <property type="entry name" value="Kinase-like_dom_sf"/>
</dbReference>
<comment type="caution">
    <text evidence="3">The sequence shown here is derived from an EMBL/GenBank/DDBJ whole genome shotgun (WGS) entry which is preliminary data.</text>
</comment>
<dbReference type="Proteomes" id="UP001385951">
    <property type="component" value="Unassembled WGS sequence"/>
</dbReference>
<proteinExistence type="predicted"/>
<dbReference type="PANTHER" id="PTHR21310:SF58">
    <property type="entry name" value="AMINOGLYCOSIDE PHOSPHOTRANSFERASE DOMAIN-CONTAINING PROTEIN"/>
    <property type="match status" value="1"/>
</dbReference>
<name>A0AAW0FR00_9APHY</name>
<keyword evidence="4" id="KW-1185">Reference proteome</keyword>
<dbReference type="InterPro" id="IPR002575">
    <property type="entry name" value="Aminoglycoside_PTrfase"/>
</dbReference>
<sequence>MFQQISYIRSLCLATLFNLYLLTCGFYHGLRRKPNDPFYYGRLKFILGRMVLKSFRITNGAPEADTLRYIRANTTIPVPRVYASAEGYGRRFLLMEEIKGDCLENVWITLNDTQKDSIVQSLQSYISQLRSLSPPHGRKVCALNGEAVRDSRITSSGPVGPFADEANFNDYLVQAAEVFMDETTIPGIRARMREDHRIVFTHGDLAPRNIIVKDGKVMALIDWEQSGWYPEHWELVKAMWCPMGKDDLSWDNRIIAMFSEENNKDWRIDRELSDHLVGGF</sequence>
<dbReference type="SUPFAM" id="SSF56112">
    <property type="entry name" value="Protein kinase-like (PK-like)"/>
    <property type="match status" value="1"/>
</dbReference>
<evidence type="ECO:0000259" key="2">
    <source>
        <dbReference type="Pfam" id="PF01636"/>
    </source>
</evidence>
<dbReference type="CDD" id="cd05120">
    <property type="entry name" value="APH_ChoK_like"/>
    <property type="match status" value="1"/>
</dbReference>
<keyword evidence="1" id="KW-0812">Transmembrane</keyword>
<feature type="transmembrane region" description="Helical" evidence="1">
    <location>
        <begin position="6"/>
        <end position="27"/>
    </location>
</feature>
<evidence type="ECO:0000256" key="1">
    <source>
        <dbReference type="SAM" id="Phobius"/>
    </source>
</evidence>
<dbReference type="Pfam" id="PF01636">
    <property type="entry name" value="APH"/>
    <property type="match status" value="1"/>
</dbReference>
<dbReference type="InterPro" id="IPR051678">
    <property type="entry name" value="AGP_Transferase"/>
</dbReference>